<proteinExistence type="predicted"/>
<comment type="caution">
    <text evidence="2">The sequence shown here is derived from an EMBL/GenBank/DDBJ whole genome shotgun (WGS) entry which is preliminary data.</text>
</comment>
<feature type="compositionally biased region" description="Basic and acidic residues" evidence="1">
    <location>
        <begin position="24"/>
        <end position="37"/>
    </location>
</feature>
<dbReference type="Proteomes" id="UP000635565">
    <property type="component" value="Unassembled WGS sequence"/>
</dbReference>
<accession>A0ABQ3VSG0</accession>
<feature type="region of interest" description="Disordered" evidence="1">
    <location>
        <begin position="24"/>
        <end position="176"/>
    </location>
</feature>
<evidence type="ECO:0000256" key="1">
    <source>
        <dbReference type="SAM" id="MobiDB-lite"/>
    </source>
</evidence>
<evidence type="ECO:0000313" key="3">
    <source>
        <dbReference type="Proteomes" id="UP000635565"/>
    </source>
</evidence>
<evidence type="ECO:0000313" key="2">
    <source>
        <dbReference type="EMBL" id="GHO89217.1"/>
    </source>
</evidence>
<reference evidence="2 3" key="1">
    <citation type="journal article" date="2021" name="Int. J. Syst. Evol. Microbiol.">
        <title>Reticulibacter mediterranei gen. nov., sp. nov., within the new family Reticulibacteraceae fam. nov., and Ktedonospora formicarum gen. nov., sp. nov., Ktedonobacter robiniae sp. nov., Dictyobacter formicarum sp. nov. and Dictyobacter arantiisoli sp. nov., belonging to the class Ktedonobacteria.</title>
        <authorList>
            <person name="Yabe S."/>
            <person name="Zheng Y."/>
            <person name="Wang C.M."/>
            <person name="Sakai Y."/>
            <person name="Abe K."/>
            <person name="Yokota A."/>
            <person name="Donadio S."/>
            <person name="Cavaletti L."/>
            <person name="Monciardini P."/>
        </authorList>
    </citation>
    <scope>NUCLEOTIDE SEQUENCE [LARGE SCALE GENOMIC DNA]</scope>
    <source>
        <strain evidence="2 3">SOSP1-9</strain>
    </source>
</reference>
<keyword evidence="3" id="KW-1185">Reference proteome</keyword>
<name>A0ABQ3VSG0_9CHLR</name>
<gene>
    <name evidence="2" type="ORF">KSZ_72230</name>
</gene>
<protein>
    <submittedName>
        <fullName evidence="2">Uncharacterized protein</fullName>
    </submittedName>
</protein>
<sequence length="176" mass="18927">MMSDLKHRLDEEIRKGKYVEEALKRNTDISSPFHEEEPPAPLEETDTAENASERPVQSIQPQTSEPRGEQEQPETAVTDTAADDLQSAQQRDDERGERHDGQVNLGDLSARDGSQADQRKQGASTGGANTSSSTVDTGRTSPTHAGEANSRERGSASTSDVDQTGGEPPAGGRDKQ</sequence>
<feature type="compositionally biased region" description="Basic and acidic residues" evidence="1">
    <location>
        <begin position="90"/>
        <end position="101"/>
    </location>
</feature>
<dbReference type="EMBL" id="BNJJ01000033">
    <property type="protein sequence ID" value="GHO89217.1"/>
    <property type="molecule type" value="Genomic_DNA"/>
</dbReference>
<feature type="compositionally biased region" description="Low complexity" evidence="1">
    <location>
        <begin position="122"/>
        <end position="134"/>
    </location>
</feature>
<feature type="compositionally biased region" description="Polar residues" evidence="1">
    <location>
        <begin position="55"/>
        <end position="65"/>
    </location>
</feature>
<organism evidence="2 3">
    <name type="scientific">Dictyobacter formicarum</name>
    <dbReference type="NCBI Taxonomy" id="2778368"/>
    <lineage>
        <taxon>Bacteria</taxon>
        <taxon>Bacillati</taxon>
        <taxon>Chloroflexota</taxon>
        <taxon>Ktedonobacteria</taxon>
        <taxon>Ktedonobacterales</taxon>
        <taxon>Dictyobacteraceae</taxon>
        <taxon>Dictyobacter</taxon>
    </lineage>
</organism>